<dbReference type="Gene3D" id="2.60.40.10">
    <property type="entry name" value="Immunoglobulins"/>
    <property type="match status" value="1"/>
</dbReference>
<dbReference type="Proteomes" id="UP001596550">
    <property type="component" value="Unassembled WGS sequence"/>
</dbReference>
<organism evidence="1 2">
    <name type="scientific">Chryseobacterium zhengzhouense</name>
    <dbReference type="NCBI Taxonomy" id="1636086"/>
    <lineage>
        <taxon>Bacteria</taxon>
        <taxon>Pseudomonadati</taxon>
        <taxon>Bacteroidota</taxon>
        <taxon>Flavobacteriia</taxon>
        <taxon>Flavobacteriales</taxon>
        <taxon>Weeksellaceae</taxon>
        <taxon>Chryseobacterium group</taxon>
        <taxon>Chryseobacterium</taxon>
    </lineage>
</organism>
<name>A0ABW2M521_9FLAO</name>
<reference evidence="2" key="1">
    <citation type="journal article" date="2019" name="Int. J. Syst. Evol. Microbiol.">
        <title>The Global Catalogue of Microorganisms (GCM) 10K type strain sequencing project: providing services to taxonomists for standard genome sequencing and annotation.</title>
        <authorList>
            <consortium name="The Broad Institute Genomics Platform"/>
            <consortium name="The Broad Institute Genome Sequencing Center for Infectious Disease"/>
            <person name="Wu L."/>
            <person name="Ma J."/>
        </authorList>
    </citation>
    <scope>NUCLEOTIDE SEQUENCE [LARGE SCALE GENOMIC DNA]</scope>
    <source>
        <strain evidence="2">CCUG 54781</strain>
    </source>
</reference>
<dbReference type="Pfam" id="PF22352">
    <property type="entry name" value="K319L-like_PKD"/>
    <property type="match status" value="1"/>
</dbReference>
<sequence>MKNQLSNITVQYRKFSKGQYIDNIQFNEFLDFFEDQDRLSRVMLQGVGIVCGLKPKLIYVNNQLNKIQLSQGAALTTDGDLLTLNKTSEVSKELYVSDLKTIKIDSKDYTHFKEYDNSKIEYPAFKVGSANQIELWELATSEEAVSDFQLINSLSNLEEKYLLLYLESDEKEIKPCRGVDCDNHGIQQIRNLKVLVTTAAGIEHILESDQIQPHPLFIDGIIGAANQERVIVERLILEKGVDAQFFSSDLQEMYKVALEKNGYGDIVFKKINEIAKLIGVSTVDYQSFRNLIEECLAQKTGFQYAYDVMKDLNETYSEIIKLLPKAFTKCFPDLVSFPKHVMLGKLVSDKQLDSTRHQFYNSPVLDDDKATQRVRVLINRFKQQVQNFRYSDDFENEAKIKITSSQKLSPLSNKAVPFYYETTEEFLKTWNFDKTSNRSFLDNVRYDTTFVSSDLSVQGPVNFSADKSSFYNIEGHQGMDYRMAFDQIKDIRDKHQLGFDIMLLSLDKLVNNKDLSKAYFNEYLEKHPGLEHKRGVERGGTFVMVYENIDAETKVVADFSLPYICCTPKTEVKLSLPSTVICAEAHRIPFTVIPVNGEVVASVGAGVEIDNGQYFFNPKLVDKSLHGQEITFTVNGKPTNCRIKVIPQPEVNIAVDFVFYPEGESVATTVKMLVTDKNFKDYTYSWDFWDNGSFITQNPDANGYVYYTYYNLVPTRIPTIKVKVSGNGCTQDVAIRDWYKAQVQLSLPVTVICSESPSIPFTVSPVGGVVKANVGGGVELDNNGKYHFNPQLIDTSLHNQVINFTVDDQPTNCSIKVITQPEVKVKVVSVDYPSGGSGPTTINLNFFEGYVKDYTYSGNFAGNWESIRPDDKGNVSYTFTNLDPKNIPVIKIRVSNNGCDQEISIINDWYDPPAPTVVIDNINFLRDNCCEGIIPAVKAEITGPSEAVPLSAREFVLVGKGDGPSTLIYSWVKIKGPTVTLSGANDSNLKVTNLVIGDYTFQLTVLHVQSGVFAKAEIAVEVKEK</sequence>
<dbReference type="EMBL" id="JBHTCR010000015">
    <property type="protein sequence ID" value="MFC7348875.1"/>
    <property type="molecule type" value="Genomic_DNA"/>
</dbReference>
<dbReference type="RefSeq" id="WP_378183437.1">
    <property type="nucleotide sequence ID" value="NZ_JBHTCR010000015.1"/>
</dbReference>
<dbReference type="InterPro" id="IPR013783">
    <property type="entry name" value="Ig-like_fold"/>
</dbReference>
<comment type="caution">
    <text evidence="1">The sequence shown here is derived from an EMBL/GenBank/DDBJ whole genome shotgun (WGS) entry which is preliminary data.</text>
</comment>
<evidence type="ECO:0000313" key="1">
    <source>
        <dbReference type="EMBL" id="MFC7348875.1"/>
    </source>
</evidence>
<gene>
    <name evidence="1" type="ORF">ACFQO9_19325</name>
</gene>
<proteinExistence type="predicted"/>
<accession>A0ABW2M521</accession>
<protein>
    <recommendedName>
        <fullName evidence="3">PKD domain-containing protein</fullName>
    </recommendedName>
</protein>
<keyword evidence="2" id="KW-1185">Reference proteome</keyword>
<evidence type="ECO:0008006" key="3">
    <source>
        <dbReference type="Google" id="ProtNLM"/>
    </source>
</evidence>
<evidence type="ECO:0000313" key="2">
    <source>
        <dbReference type="Proteomes" id="UP001596550"/>
    </source>
</evidence>